<dbReference type="PATRIC" id="fig|1292034.3.peg.2359"/>
<evidence type="ECO:0000313" key="3">
    <source>
        <dbReference type="Proteomes" id="UP000013063"/>
    </source>
</evidence>
<keyword evidence="1" id="KW-1133">Transmembrane helix</keyword>
<dbReference type="Proteomes" id="UP000013063">
    <property type="component" value="Unassembled WGS sequence"/>
</dbReference>
<reference evidence="2 3" key="1">
    <citation type="journal article" date="2013" name="Genome Announc.">
        <title>Draft Genome Sequence for Caulobacter sp. Strain OR37, a Bacterium Tolerant to Heavy Metals.</title>
        <authorList>
            <person name="Utturkar S.M."/>
            <person name="Bollmann A."/>
            <person name="Brzoska R.M."/>
            <person name="Klingeman D.M."/>
            <person name="Epstein S.E."/>
            <person name="Palumbo A.V."/>
            <person name="Brown S.D."/>
        </authorList>
    </citation>
    <scope>NUCLEOTIDE SEQUENCE [LARGE SCALE GENOMIC DNA]</scope>
    <source>
        <strain evidence="2 3">OR37</strain>
    </source>
</reference>
<comment type="caution">
    <text evidence="2">The sequence shown here is derived from an EMBL/GenBank/DDBJ whole genome shotgun (WGS) entry which is preliminary data.</text>
</comment>
<organism evidence="2 3">
    <name type="scientific">Caulobacter vibrioides OR37</name>
    <dbReference type="NCBI Taxonomy" id="1292034"/>
    <lineage>
        <taxon>Bacteria</taxon>
        <taxon>Pseudomonadati</taxon>
        <taxon>Pseudomonadota</taxon>
        <taxon>Alphaproteobacteria</taxon>
        <taxon>Caulobacterales</taxon>
        <taxon>Caulobacteraceae</taxon>
        <taxon>Caulobacter</taxon>
    </lineage>
</organism>
<dbReference type="EMBL" id="APMP01000013">
    <property type="protein sequence ID" value="ENZ81775.1"/>
    <property type="molecule type" value="Genomic_DNA"/>
</dbReference>
<dbReference type="STRING" id="1292034.OR37_02372"/>
<evidence type="ECO:0000313" key="2">
    <source>
        <dbReference type="EMBL" id="ENZ81775.1"/>
    </source>
</evidence>
<keyword evidence="3" id="KW-1185">Reference proteome</keyword>
<dbReference type="AlphaFoldDB" id="R0CZW4"/>
<name>R0CZW4_CAUVI</name>
<proteinExistence type="predicted"/>
<keyword evidence="1" id="KW-0812">Transmembrane</keyword>
<feature type="transmembrane region" description="Helical" evidence="1">
    <location>
        <begin position="6"/>
        <end position="28"/>
    </location>
</feature>
<sequence precursor="true">MSGGQEAYLGLVVAAFSAFALTLFVTYIRVNMK</sequence>
<gene>
    <name evidence="2" type="ORF">OR37_02372</name>
</gene>
<protein>
    <submittedName>
        <fullName evidence="2">Uncharacterized protein</fullName>
    </submittedName>
</protein>
<keyword evidence="1" id="KW-0472">Membrane</keyword>
<accession>R0CZW4</accession>
<evidence type="ECO:0000256" key="1">
    <source>
        <dbReference type="SAM" id="Phobius"/>
    </source>
</evidence>